<dbReference type="Pfam" id="PF06101">
    <property type="entry name" value="Vps62"/>
    <property type="match status" value="1"/>
</dbReference>
<dbReference type="CDD" id="cd00033">
    <property type="entry name" value="CCP"/>
    <property type="match status" value="1"/>
</dbReference>
<keyword evidence="2" id="KW-0768">Sushi</keyword>
<dbReference type="Gene3D" id="2.10.70.10">
    <property type="entry name" value="Complement Module, domain 1"/>
    <property type="match status" value="1"/>
</dbReference>
<dbReference type="EMBL" id="OV696694">
    <property type="protein sequence ID" value="CAH1274225.1"/>
    <property type="molecule type" value="Genomic_DNA"/>
</dbReference>
<proteinExistence type="predicted"/>
<accession>A0A8K0F142</accession>
<dbReference type="SMART" id="SM00032">
    <property type="entry name" value="CCP"/>
    <property type="match status" value="1"/>
</dbReference>
<protein>
    <submittedName>
        <fullName evidence="4">Hypp5278 protein</fullName>
    </submittedName>
</protein>
<dbReference type="InterPro" id="IPR009291">
    <property type="entry name" value="Vps62"/>
</dbReference>
<dbReference type="SUPFAM" id="SSF57535">
    <property type="entry name" value="Complement control module/SCR domain"/>
    <property type="match status" value="1"/>
</dbReference>
<feature type="disulfide bond" evidence="2">
    <location>
        <begin position="12"/>
        <end position="55"/>
    </location>
</feature>
<dbReference type="PROSITE" id="PS50923">
    <property type="entry name" value="SUSHI"/>
    <property type="match status" value="1"/>
</dbReference>
<dbReference type="InterPro" id="IPR000436">
    <property type="entry name" value="Sushi_SCR_CCP_dom"/>
</dbReference>
<dbReference type="InterPro" id="IPR035976">
    <property type="entry name" value="Sushi/SCR/CCP_sf"/>
</dbReference>
<feature type="disulfide bond" evidence="2">
    <location>
        <begin position="40"/>
        <end position="67"/>
    </location>
</feature>
<dbReference type="Pfam" id="PF00084">
    <property type="entry name" value="Sushi"/>
    <property type="match status" value="1"/>
</dbReference>
<evidence type="ECO:0000313" key="5">
    <source>
        <dbReference type="Proteomes" id="UP000838412"/>
    </source>
</evidence>
<evidence type="ECO:0000256" key="1">
    <source>
        <dbReference type="ARBA" id="ARBA00023157"/>
    </source>
</evidence>
<dbReference type="PANTHER" id="PTHR48174:SF5">
    <property type="entry name" value="VACUOLAR PROTEIN SORTING-ASSOCIATED PROTEIN 62"/>
    <property type="match status" value="1"/>
</dbReference>
<feature type="domain" description="Sushi" evidence="3">
    <location>
        <begin position="10"/>
        <end position="69"/>
    </location>
</feature>
<keyword evidence="1 2" id="KW-1015">Disulfide bond</keyword>
<dbReference type="AlphaFoldDB" id="A0A8K0F142"/>
<evidence type="ECO:0000256" key="2">
    <source>
        <dbReference type="PROSITE-ProRule" id="PRU00302"/>
    </source>
</evidence>
<sequence>MLRLFPSTLAGCSAPPNPANTARADCSSPYAHGETCSYRCHTGYTQVSGNTVKTCSNGQWTGIELVCKKVIQVTDDQMEGLVSKYAPKVWLANGEGYKPSSVGFHLQNVKVHDGGSIYSSTPSTLPTCSDNCYLSSNQGLSKPSSTLPFFGGEPVGPTQQPPVYAVWKRINGVTTDIFYWMFYPYNRGKKVCIGFRAFGKCIGGYSNFGNHVGDWEHMTARLVGDHPSSIYVRAHNFGGIYDWDAASQTYKKGDDTVKTEGTHPILYSAAGSHGLWSTPGTHTYKKILVNEKLQDETSAGTAWDTWKNVPFTKYRPDGGYTGSWSWLNFKGRWGNKKDGCTVEKLSDECVRSNGPSSINYRNQMKNDDLD</sequence>
<reference evidence="4" key="1">
    <citation type="submission" date="2022-01" db="EMBL/GenBank/DDBJ databases">
        <authorList>
            <person name="Braso-Vives M."/>
        </authorList>
    </citation>
    <scope>NUCLEOTIDE SEQUENCE</scope>
</reference>
<dbReference type="PANTHER" id="PTHR48174">
    <property type="entry name" value="DUF946 FAMILY PROTEIN"/>
    <property type="match status" value="1"/>
</dbReference>
<organism evidence="4 5">
    <name type="scientific">Branchiostoma lanceolatum</name>
    <name type="common">Common lancelet</name>
    <name type="synonym">Amphioxus lanceolatum</name>
    <dbReference type="NCBI Taxonomy" id="7740"/>
    <lineage>
        <taxon>Eukaryota</taxon>
        <taxon>Metazoa</taxon>
        <taxon>Chordata</taxon>
        <taxon>Cephalochordata</taxon>
        <taxon>Leptocardii</taxon>
        <taxon>Amphioxiformes</taxon>
        <taxon>Branchiostomatidae</taxon>
        <taxon>Branchiostoma</taxon>
    </lineage>
</organism>
<dbReference type="OrthoDB" id="188042at2759"/>
<keyword evidence="5" id="KW-1185">Reference proteome</keyword>
<evidence type="ECO:0000259" key="3">
    <source>
        <dbReference type="PROSITE" id="PS50923"/>
    </source>
</evidence>
<name>A0A8K0F142_BRALA</name>
<evidence type="ECO:0000313" key="4">
    <source>
        <dbReference type="EMBL" id="CAH1274225.1"/>
    </source>
</evidence>
<gene>
    <name evidence="4" type="primary">Hypp5278</name>
    <name evidence="4" type="ORF">BLAG_LOCUS25317</name>
</gene>
<dbReference type="Proteomes" id="UP000838412">
    <property type="component" value="Chromosome 9"/>
</dbReference>